<dbReference type="EMBL" id="JBEPTQ010000002">
    <property type="protein sequence ID" value="MET4717200.1"/>
    <property type="molecule type" value="Genomic_DNA"/>
</dbReference>
<comment type="caution">
    <text evidence="2">The sequence shown here is derived from an EMBL/GenBank/DDBJ whole genome shotgun (WGS) entry which is preliminary data.</text>
</comment>
<sequence length="345" mass="40173">MPRAKTVAQWTELTLEERRERRRLRREKQRKDNVKRAAKMHAVRMKNETNTAKPLPQFKQSVFVGCSGWRYWKWRDSFYEAVPQNDWFAHYLKNFDTVEINASFYSWPTVAGVQAWRRQPGKKKFVYTVKVSEHITHIKKFKGTKTLVKDFGMIADILGDRMGCFLFQLPPSYRFTRTRLNDIVSQVDLARRNVVEFRHASWWNEEVYGAFRKVGIIFCSCSGPRLPDELVRTADEVYIRLHGPKRWYRHDYSKAELAVWAQRIRASGAKRAWVYFNNDNDAHAPKNALTLRRMLGRVLPAKPAIGAGPGGVFGRGRRPAGSGWSRTMPTMTSHRPGRLRSPVSE</sequence>
<evidence type="ECO:0000313" key="2">
    <source>
        <dbReference type="EMBL" id="MET4717200.1"/>
    </source>
</evidence>
<dbReference type="Proteomes" id="UP001549291">
    <property type="component" value="Unassembled WGS sequence"/>
</dbReference>
<evidence type="ECO:0000256" key="1">
    <source>
        <dbReference type="SAM" id="MobiDB-lite"/>
    </source>
</evidence>
<evidence type="ECO:0000313" key="3">
    <source>
        <dbReference type="Proteomes" id="UP001549291"/>
    </source>
</evidence>
<proteinExistence type="predicted"/>
<protein>
    <submittedName>
        <fullName evidence="2">Uncharacterized protein YecE (DUF72 family)</fullName>
    </submittedName>
</protein>
<organism evidence="2 3">
    <name type="scientific">Bradyrhizobium japonicum</name>
    <dbReference type="NCBI Taxonomy" id="375"/>
    <lineage>
        <taxon>Bacteria</taxon>
        <taxon>Pseudomonadati</taxon>
        <taxon>Pseudomonadota</taxon>
        <taxon>Alphaproteobacteria</taxon>
        <taxon>Hyphomicrobiales</taxon>
        <taxon>Nitrobacteraceae</taxon>
        <taxon>Bradyrhizobium</taxon>
    </lineage>
</organism>
<keyword evidence="3" id="KW-1185">Reference proteome</keyword>
<dbReference type="PANTHER" id="PTHR30348:SF4">
    <property type="entry name" value="DUF72 DOMAIN-CONTAINING PROTEIN"/>
    <property type="match status" value="1"/>
</dbReference>
<dbReference type="InterPro" id="IPR002763">
    <property type="entry name" value="DUF72"/>
</dbReference>
<dbReference type="Gene3D" id="3.20.20.410">
    <property type="entry name" value="Protein of unknown function UPF0759"/>
    <property type="match status" value="1"/>
</dbReference>
<feature type="region of interest" description="Disordered" evidence="1">
    <location>
        <begin position="309"/>
        <end position="345"/>
    </location>
</feature>
<dbReference type="SUPFAM" id="SSF117396">
    <property type="entry name" value="TM1631-like"/>
    <property type="match status" value="1"/>
</dbReference>
<feature type="compositionally biased region" description="Polar residues" evidence="1">
    <location>
        <begin position="324"/>
        <end position="333"/>
    </location>
</feature>
<dbReference type="InterPro" id="IPR036520">
    <property type="entry name" value="UPF0759_sf"/>
</dbReference>
<gene>
    <name evidence="2" type="ORF">ABIF63_001306</name>
</gene>
<reference evidence="2 3" key="1">
    <citation type="submission" date="2024-06" db="EMBL/GenBank/DDBJ databases">
        <title>Genomic Encyclopedia of Type Strains, Phase V (KMG-V): Genome sequencing to study the core and pangenomes of soil and plant-associated prokaryotes.</title>
        <authorList>
            <person name="Whitman W."/>
        </authorList>
    </citation>
    <scope>NUCLEOTIDE SEQUENCE [LARGE SCALE GENOMIC DNA]</scope>
    <source>
        <strain evidence="2 3">USDA 160</strain>
    </source>
</reference>
<dbReference type="RefSeq" id="WP_354270017.1">
    <property type="nucleotide sequence ID" value="NZ_JBEPTQ010000002.1"/>
</dbReference>
<dbReference type="PANTHER" id="PTHR30348">
    <property type="entry name" value="UNCHARACTERIZED PROTEIN YECE"/>
    <property type="match status" value="1"/>
</dbReference>
<accession>A0ABV2RJU6</accession>
<dbReference type="Pfam" id="PF01904">
    <property type="entry name" value="DUF72"/>
    <property type="match status" value="1"/>
</dbReference>
<name>A0ABV2RJU6_BRAJP</name>